<evidence type="ECO:0000313" key="2">
    <source>
        <dbReference type="Proteomes" id="UP000287651"/>
    </source>
</evidence>
<accession>A0A426XZL9</accession>
<reference evidence="1 2" key="1">
    <citation type="journal article" date="2014" name="Agronomy (Basel)">
        <title>A Draft Genome Sequence for Ensete ventricosum, the Drought-Tolerant Tree Against Hunger.</title>
        <authorList>
            <person name="Harrison J."/>
            <person name="Moore K.A."/>
            <person name="Paszkiewicz K."/>
            <person name="Jones T."/>
            <person name="Grant M."/>
            <person name="Ambacheew D."/>
            <person name="Muzemil S."/>
            <person name="Studholme D.J."/>
        </authorList>
    </citation>
    <scope>NUCLEOTIDE SEQUENCE [LARGE SCALE GENOMIC DNA]</scope>
</reference>
<proteinExistence type="predicted"/>
<name>A0A426XZL9_ENSVE</name>
<protein>
    <submittedName>
        <fullName evidence="1">Uncharacterized protein</fullName>
    </submittedName>
</protein>
<organism evidence="1 2">
    <name type="scientific">Ensete ventricosum</name>
    <name type="common">Abyssinian banana</name>
    <name type="synonym">Musa ensete</name>
    <dbReference type="NCBI Taxonomy" id="4639"/>
    <lineage>
        <taxon>Eukaryota</taxon>
        <taxon>Viridiplantae</taxon>
        <taxon>Streptophyta</taxon>
        <taxon>Embryophyta</taxon>
        <taxon>Tracheophyta</taxon>
        <taxon>Spermatophyta</taxon>
        <taxon>Magnoliopsida</taxon>
        <taxon>Liliopsida</taxon>
        <taxon>Zingiberales</taxon>
        <taxon>Musaceae</taxon>
        <taxon>Ensete</taxon>
    </lineage>
</organism>
<dbReference type="AlphaFoldDB" id="A0A426XZL9"/>
<comment type="caution">
    <text evidence="1">The sequence shown here is derived from an EMBL/GenBank/DDBJ whole genome shotgun (WGS) entry which is preliminary data.</text>
</comment>
<dbReference type="EMBL" id="AMZH03016162">
    <property type="protein sequence ID" value="RRT44912.1"/>
    <property type="molecule type" value="Genomic_DNA"/>
</dbReference>
<evidence type="ECO:0000313" key="1">
    <source>
        <dbReference type="EMBL" id="RRT44912.1"/>
    </source>
</evidence>
<gene>
    <name evidence="1" type="ORF">B296_00055453</name>
</gene>
<dbReference type="Proteomes" id="UP000287651">
    <property type="component" value="Unassembled WGS sequence"/>
</dbReference>
<sequence length="149" mass="17573">MCGGWYGKHRDIALPQSLPRSRSRVTRIKAKDRSRRNRIKRLEASGIEGEWAADQNQSGESGGERERRKLGFELRRLRRIEVNWGRGGPIYRGRTESCRFRIRGTLSRGSYKDRSCARYYWPLRVGPTRVRLPKLRGTRWPWSGEYHVE</sequence>